<evidence type="ECO:0000256" key="1">
    <source>
        <dbReference type="SAM" id="Phobius"/>
    </source>
</evidence>
<dbReference type="Gene3D" id="2.180.10.10">
    <property type="entry name" value="RHS repeat-associated core"/>
    <property type="match status" value="1"/>
</dbReference>
<evidence type="ECO:0008006" key="4">
    <source>
        <dbReference type="Google" id="ProtNLM"/>
    </source>
</evidence>
<feature type="transmembrane region" description="Helical" evidence="1">
    <location>
        <begin position="367"/>
        <end position="385"/>
    </location>
</feature>
<protein>
    <recommendedName>
        <fullName evidence="4">RHS repeat-associated core domain-containing protein</fullName>
    </recommendedName>
</protein>
<evidence type="ECO:0000313" key="2">
    <source>
        <dbReference type="EMBL" id="RCG25325.1"/>
    </source>
</evidence>
<reference evidence="2 3" key="1">
    <citation type="submission" date="2018-06" db="EMBL/GenBank/DDBJ databases">
        <title>Sphaerisporangium craniellae sp. nov., isolated from a marine sponge in the South China Sea.</title>
        <authorList>
            <person name="Li L."/>
        </authorList>
    </citation>
    <scope>NUCLEOTIDE SEQUENCE [LARGE SCALE GENOMIC DNA]</scope>
    <source>
        <strain evidence="2 3">CCTCC AA 208026</strain>
    </source>
</reference>
<keyword evidence="1" id="KW-0472">Membrane</keyword>
<dbReference type="NCBIfam" id="TIGR01643">
    <property type="entry name" value="YD_repeat_2x"/>
    <property type="match status" value="1"/>
</dbReference>
<dbReference type="InterPro" id="IPR022385">
    <property type="entry name" value="Rhs_assc_core"/>
</dbReference>
<gene>
    <name evidence="2" type="ORF">DQ384_31110</name>
</gene>
<keyword evidence="1" id="KW-1133">Transmembrane helix</keyword>
<evidence type="ECO:0000313" key="3">
    <source>
        <dbReference type="Proteomes" id="UP000253094"/>
    </source>
</evidence>
<keyword evidence="1" id="KW-0812">Transmembrane</keyword>
<comment type="caution">
    <text evidence="2">The sequence shown here is derived from an EMBL/GenBank/DDBJ whole genome shotgun (WGS) entry which is preliminary data.</text>
</comment>
<sequence>MQMVSAQGSMQEYTYDAAGRLTKVADTWGTQCTTRMYGFDVDTNRTSLTAYPADADGLCSTSTTPVSQTYGYDQADRITTSGYTYDAFGRTTQAPAAHVSGSSNVTVGYFANDMVASLTQGGQSSTFSLDPAGRIRSMTTTGGPRPGTVTNHYASGSDSPSWITEANGTWTRNVTGLSGLGAVRKSDGTTSLQLANLHGDVVATCDSGTGATGIQAYFEQTEYGSARPDTTNPTRYSWLGTAQRSFDTLAGFALMGVRLYNPITGRFLQVDPVIGGSANAYDYCSADPVNCSDLNGEAQCGLWCELAAQGAAWAIGVLGAGVCGVITGGLGAMACGAVFGALGAGVGYWIETLWTGGFSRTTFRNKAIAGAVIGAFGGPLAARFWKSKAGVAFFQKIASGLSRVSNAVGKAIGWIIGSKAGRLTALISYLIGQITLLYNSARARR</sequence>
<dbReference type="InterPro" id="IPR050708">
    <property type="entry name" value="T6SS_VgrG/RHS"/>
</dbReference>
<dbReference type="OrthoDB" id="176279at2"/>
<dbReference type="InterPro" id="IPR006530">
    <property type="entry name" value="YD"/>
</dbReference>
<dbReference type="NCBIfam" id="TIGR03696">
    <property type="entry name" value="Rhs_assc_core"/>
    <property type="match status" value="1"/>
</dbReference>
<accession>A0A367F6F0</accession>
<name>A0A367F6F0_9ACTN</name>
<dbReference type="AlphaFoldDB" id="A0A367F6F0"/>
<dbReference type="EMBL" id="QOIL01000022">
    <property type="protein sequence ID" value="RCG25325.1"/>
    <property type="molecule type" value="Genomic_DNA"/>
</dbReference>
<dbReference type="PANTHER" id="PTHR32305">
    <property type="match status" value="1"/>
</dbReference>
<organism evidence="2 3">
    <name type="scientific">Sphaerisporangium album</name>
    <dbReference type="NCBI Taxonomy" id="509200"/>
    <lineage>
        <taxon>Bacteria</taxon>
        <taxon>Bacillati</taxon>
        <taxon>Actinomycetota</taxon>
        <taxon>Actinomycetes</taxon>
        <taxon>Streptosporangiales</taxon>
        <taxon>Streptosporangiaceae</taxon>
        <taxon>Sphaerisporangium</taxon>
    </lineage>
</organism>
<dbReference type="Proteomes" id="UP000253094">
    <property type="component" value="Unassembled WGS sequence"/>
</dbReference>
<feature type="transmembrane region" description="Helical" evidence="1">
    <location>
        <begin position="313"/>
        <end position="346"/>
    </location>
</feature>
<dbReference type="PANTHER" id="PTHR32305:SF15">
    <property type="entry name" value="PROTEIN RHSA-RELATED"/>
    <property type="match status" value="1"/>
</dbReference>
<proteinExistence type="predicted"/>
<keyword evidence="3" id="KW-1185">Reference proteome</keyword>